<evidence type="ECO:0000256" key="1">
    <source>
        <dbReference type="SAM" id="Phobius"/>
    </source>
</evidence>
<dbReference type="Proteomes" id="UP000598217">
    <property type="component" value="Unassembled WGS sequence"/>
</dbReference>
<accession>A0ABR9HBC3</accession>
<keyword evidence="3" id="KW-1185">Reference proteome</keyword>
<protein>
    <submittedName>
        <fullName evidence="2">Uncharacterized protein</fullName>
    </submittedName>
</protein>
<proteinExistence type="predicted"/>
<dbReference type="RefSeq" id="WP_191268714.1">
    <property type="nucleotide sequence ID" value="NZ_BMXJ01000002.1"/>
</dbReference>
<organism evidence="2 3">
    <name type="scientific">Nocardiopsis terrae</name>
    <dbReference type="NCBI Taxonomy" id="372655"/>
    <lineage>
        <taxon>Bacteria</taxon>
        <taxon>Bacillati</taxon>
        <taxon>Actinomycetota</taxon>
        <taxon>Actinomycetes</taxon>
        <taxon>Streptosporangiales</taxon>
        <taxon>Nocardiopsidaceae</taxon>
        <taxon>Nocardiopsis</taxon>
    </lineage>
</organism>
<dbReference type="EMBL" id="JADBDY010000001">
    <property type="protein sequence ID" value="MBE1456322.1"/>
    <property type="molecule type" value="Genomic_DNA"/>
</dbReference>
<name>A0ABR9HBC3_9ACTN</name>
<evidence type="ECO:0000313" key="3">
    <source>
        <dbReference type="Proteomes" id="UP000598217"/>
    </source>
</evidence>
<comment type="caution">
    <text evidence="2">The sequence shown here is derived from an EMBL/GenBank/DDBJ whole genome shotgun (WGS) entry which is preliminary data.</text>
</comment>
<reference evidence="2 3" key="1">
    <citation type="submission" date="2020-10" db="EMBL/GenBank/DDBJ databases">
        <title>Sequencing the genomes of 1000 actinobacteria strains.</title>
        <authorList>
            <person name="Klenk H.-P."/>
        </authorList>
    </citation>
    <scope>NUCLEOTIDE SEQUENCE [LARGE SCALE GENOMIC DNA]</scope>
    <source>
        <strain evidence="2 3">DSM 45157</strain>
    </source>
</reference>
<keyword evidence="1" id="KW-0812">Transmembrane</keyword>
<evidence type="ECO:0000313" key="2">
    <source>
        <dbReference type="EMBL" id="MBE1456322.1"/>
    </source>
</evidence>
<feature type="transmembrane region" description="Helical" evidence="1">
    <location>
        <begin position="6"/>
        <end position="31"/>
    </location>
</feature>
<gene>
    <name evidence="2" type="ORF">H4W79_000536</name>
</gene>
<keyword evidence="1" id="KW-1133">Transmembrane helix</keyword>
<sequence>MDLTTWPGAILGFGVLIMATILIGGAMAAFIDIRKTKLEAAQRDDLRQLVHRYEQLAENSLDAQQRTANDVAELRSRATSIEKILRTVE</sequence>
<keyword evidence="1" id="KW-0472">Membrane</keyword>